<dbReference type="PANTHER" id="PTHR46708:SF2">
    <property type="entry name" value="FIBRONECTIN TYPE-III DOMAIN-CONTAINING PROTEIN"/>
    <property type="match status" value="1"/>
</dbReference>
<evidence type="ECO:0000256" key="1">
    <source>
        <dbReference type="ARBA" id="ARBA00022737"/>
    </source>
</evidence>
<dbReference type="AlphaFoldDB" id="A0A7R9ID94"/>
<feature type="domain" description="Fibronectin type-III" evidence="3">
    <location>
        <begin position="590"/>
        <end position="684"/>
    </location>
</feature>
<feature type="domain" description="Fibronectin type-III" evidence="3">
    <location>
        <begin position="36"/>
        <end position="124"/>
    </location>
</feature>
<protein>
    <recommendedName>
        <fullName evidence="3">Fibronectin type-III domain-containing protein</fullName>
    </recommendedName>
</protein>
<keyword evidence="1" id="KW-0677">Repeat</keyword>
<evidence type="ECO:0000259" key="3">
    <source>
        <dbReference type="PROSITE" id="PS50853"/>
    </source>
</evidence>
<feature type="signal peptide" evidence="2">
    <location>
        <begin position="1"/>
        <end position="26"/>
    </location>
</feature>
<gene>
    <name evidence="4" type="ORF">TTEB3V08_LOCUS2604</name>
</gene>
<dbReference type="PANTHER" id="PTHR46708">
    <property type="entry name" value="TENASCIN"/>
    <property type="match status" value="1"/>
</dbReference>
<name>A0A7R9ID94_9NEOP</name>
<feature type="domain" description="Fibronectin type-III" evidence="3">
    <location>
        <begin position="227"/>
        <end position="318"/>
    </location>
</feature>
<dbReference type="Gene3D" id="2.60.40.10">
    <property type="entry name" value="Immunoglobulins"/>
    <property type="match status" value="6"/>
</dbReference>
<dbReference type="InterPro" id="IPR036116">
    <property type="entry name" value="FN3_sf"/>
</dbReference>
<sequence length="797" mass="86609">MSAIRCLAVRLAVLCLLQGMCGLATAQNAALCPAGLVSNLVATEISSAQFSLEWDPPVNSSCLDGYNVCYVVSGQEVCEITTRTSWTSNATLEPCTVVSAVVAAVDVNGTHSPDSSVTFRTAPEVVGNLQVSNQSSTSVLLTWNPSPSSCADHYSVSVCTVEYSWLSDCQDQPSLYNLSLDDSQLLLETLRPCEVNLITLATVGSGEVRAVDSVTLTLTATTEDLLPVQDLKVGYADSDQFTLNWNPPEASACVTGYRVCFQSDPEDEVCSYSPYSMWLSPKDTLGQCTNYTVNVAATEGNITYSAGSTISFHTGPPGVSNLAFSDVTPRSARLTWDVPKGDTECADQIEVSWCAVEYDYIDMCQYTTVNLTLETTGYTITNLKPCMYSRVVVRTTGQDDGQSIRNTTLIRTGLDGEEWRMCQFGSVRNLKVSLTGHVFFLFFDFPEDSTLCVDYFVGCYWETDGGEEDQTCARSPNRDYWVSWNYPVESCTNYTAQLYAVSFDNATSESAYVTFLSGEPSVVGDSSDRQGLASLMLGRYLGNSGCTRRGVRIHTGVTTYTSREVMSPHVSSRPHALSQYLRQHIFRADSATSLSVTNNTATSVDLSWNVSSRNSHCVLYYKVQWYQLDDQSNAGADNVSTSLSGYTITGLDVCTQYNVFIISMTGTEATLGVGGTFPFYTGNNVSAVHDLTITRAGDNSLRFTYVVSEDNPCVVTYTACYSVAGSAEQTCSNHDGTGVKSVTLSGLEACTEYNITVGPRGDFHRQWFPGTNTSITGSTSGCVEEGSYISHLLSWFN</sequence>
<dbReference type="InterPro" id="IPR050991">
    <property type="entry name" value="ECM_Regulatory_Proteins"/>
</dbReference>
<dbReference type="PROSITE" id="PS50853">
    <property type="entry name" value="FN3"/>
    <property type="match status" value="4"/>
</dbReference>
<dbReference type="EMBL" id="OE000622">
    <property type="protein sequence ID" value="CAD7454502.1"/>
    <property type="molecule type" value="Genomic_DNA"/>
</dbReference>
<proteinExistence type="predicted"/>
<evidence type="ECO:0000256" key="2">
    <source>
        <dbReference type="SAM" id="SignalP"/>
    </source>
</evidence>
<dbReference type="InterPro" id="IPR013783">
    <property type="entry name" value="Ig-like_fold"/>
</dbReference>
<dbReference type="InterPro" id="IPR003961">
    <property type="entry name" value="FN3_dom"/>
</dbReference>
<feature type="chain" id="PRO_5031370517" description="Fibronectin type-III domain-containing protein" evidence="2">
    <location>
        <begin position="27"/>
        <end position="797"/>
    </location>
</feature>
<dbReference type="CDD" id="cd00063">
    <property type="entry name" value="FN3"/>
    <property type="match status" value="3"/>
</dbReference>
<reference evidence="4" key="1">
    <citation type="submission" date="2020-11" db="EMBL/GenBank/DDBJ databases">
        <authorList>
            <person name="Tran Van P."/>
        </authorList>
    </citation>
    <scope>NUCLEOTIDE SEQUENCE</scope>
</reference>
<dbReference type="SUPFAM" id="SSF49265">
    <property type="entry name" value="Fibronectin type III"/>
    <property type="match status" value="3"/>
</dbReference>
<evidence type="ECO:0000313" key="4">
    <source>
        <dbReference type="EMBL" id="CAD7454502.1"/>
    </source>
</evidence>
<organism evidence="4">
    <name type="scientific">Timema tahoe</name>
    <dbReference type="NCBI Taxonomy" id="61484"/>
    <lineage>
        <taxon>Eukaryota</taxon>
        <taxon>Metazoa</taxon>
        <taxon>Ecdysozoa</taxon>
        <taxon>Arthropoda</taxon>
        <taxon>Hexapoda</taxon>
        <taxon>Insecta</taxon>
        <taxon>Pterygota</taxon>
        <taxon>Neoptera</taxon>
        <taxon>Polyneoptera</taxon>
        <taxon>Phasmatodea</taxon>
        <taxon>Timematodea</taxon>
        <taxon>Timematoidea</taxon>
        <taxon>Timematidae</taxon>
        <taxon>Timema</taxon>
    </lineage>
</organism>
<dbReference type="Pfam" id="PF00041">
    <property type="entry name" value="fn3"/>
    <property type="match status" value="1"/>
</dbReference>
<dbReference type="SMART" id="SM00060">
    <property type="entry name" value="FN3"/>
    <property type="match status" value="6"/>
</dbReference>
<accession>A0A7R9ID94</accession>
<keyword evidence="2" id="KW-0732">Signal</keyword>
<feature type="domain" description="Fibronectin type-III" evidence="3">
    <location>
        <begin position="125"/>
        <end position="224"/>
    </location>
</feature>